<evidence type="ECO:0000256" key="1">
    <source>
        <dbReference type="ARBA" id="ARBA00022618"/>
    </source>
</evidence>
<dbReference type="CDD" id="cd20543">
    <property type="entry name" value="CYCLIN_AtCycD-like_rpt1"/>
    <property type="match status" value="1"/>
</dbReference>
<evidence type="ECO:0000256" key="2">
    <source>
        <dbReference type="ARBA" id="ARBA00023306"/>
    </source>
</evidence>
<dbReference type="GO" id="GO:0051301">
    <property type="term" value="P:cell division"/>
    <property type="evidence" value="ECO:0007669"/>
    <property type="project" value="UniProtKB-KW"/>
</dbReference>
<dbReference type="Pfam" id="PF00134">
    <property type="entry name" value="Cyclin_N"/>
    <property type="match status" value="1"/>
</dbReference>
<comment type="similarity">
    <text evidence="3">Belongs to the cyclin family.</text>
</comment>
<evidence type="ECO:0000313" key="6">
    <source>
        <dbReference type="Proteomes" id="UP000233837"/>
    </source>
</evidence>
<evidence type="ECO:0000259" key="4">
    <source>
        <dbReference type="SMART" id="SM00385"/>
    </source>
</evidence>
<sequence>MDFSSLYDPLFCQEDRLEEEETEQYLALHEAEDVEDVEDEEWAEVISSLLANEVETYQELCVTAGDTYLFQARRNAVEWLAKTSVQHGFSVQTVLLAVSYLDRCFLAGDGGGLRLQEDKPWMGRLAAVACLSLAAKVEETRVPLLLDLQVPPPAAGDEMGYVFENRTIRRMELLLLSTLGWRMNPVTPLTLANRLLHKIPTASGRLPEIFGRCESALLAVVADLGWVRYPPSVWAAAALVYAVRLPDEIACASPEMDIPLDLLKVSKERIGGAYKLILGLIIPSDCFLYGVGIKRKLSNHNQCGSVHSYSSPGSPNCLVGSCFTCENSSSSGDSLVSSFPELPPFKKPNTKQITDNGESKELVIEHGVLLA</sequence>
<proteinExistence type="inferred from homology"/>
<dbReference type="PANTHER" id="PTHR10177">
    <property type="entry name" value="CYCLINS"/>
    <property type="match status" value="1"/>
</dbReference>
<dbReference type="InterPro" id="IPR013763">
    <property type="entry name" value="Cyclin-like_dom"/>
</dbReference>
<reference evidence="5 6" key="1">
    <citation type="journal article" date="2016" name="Sci. Rep.">
        <title>The Dendrobium catenatum Lindl. genome sequence provides insights into polysaccharide synthase, floral development and adaptive evolution.</title>
        <authorList>
            <person name="Zhang G.Q."/>
            <person name="Xu Q."/>
            <person name="Bian C."/>
            <person name="Tsai W.C."/>
            <person name="Yeh C.M."/>
            <person name="Liu K.W."/>
            <person name="Yoshida K."/>
            <person name="Zhang L.S."/>
            <person name="Chang S.B."/>
            <person name="Chen F."/>
            <person name="Shi Y."/>
            <person name="Su Y.Y."/>
            <person name="Zhang Y.Q."/>
            <person name="Chen L.J."/>
            <person name="Yin Y."/>
            <person name="Lin M."/>
            <person name="Huang H."/>
            <person name="Deng H."/>
            <person name="Wang Z.W."/>
            <person name="Zhu S.L."/>
            <person name="Zhao X."/>
            <person name="Deng C."/>
            <person name="Niu S.C."/>
            <person name="Huang J."/>
            <person name="Wang M."/>
            <person name="Liu G.H."/>
            <person name="Yang H.J."/>
            <person name="Xiao X.J."/>
            <person name="Hsiao Y.Y."/>
            <person name="Wu W.L."/>
            <person name="Chen Y.Y."/>
            <person name="Mitsuda N."/>
            <person name="Ohme-Takagi M."/>
            <person name="Luo Y.B."/>
            <person name="Van de Peer Y."/>
            <person name="Liu Z.J."/>
        </authorList>
    </citation>
    <scope>NUCLEOTIDE SEQUENCE [LARGE SCALE GENOMIC DNA]</scope>
    <source>
        <tissue evidence="5">The whole plant</tissue>
    </source>
</reference>
<evidence type="ECO:0000256" key="3">
    <source>
        <dbReference type="RuleBase" id="RU000383"/>
    </source>
</evidence>
<keyword evidence="3" id="KW-0195">Cyclin</keyword>
<dbReference type="STRING" id="906689.A0A2I0XFH5"/>
<dbReference type="EMBL" id="KZ501934">
    <property type="protein sequence ID" value="PKU86667.1"/>
    <property type="molecule type" value="Genomic_DNA"/>
</dbReference>
<keyword evidence="1" id="KW-0132">Cell division</keyword>
<dbReference type="Proteomes" id="UP000233837">
    <property type="component" value="Unassembled WGS sequence"/>
</dbReference>
<dbReference type="InterPro" id="IPR036915">
    <property type="entry name" value="Cyclin-like_sf"/>
</dbReference>
<keyword evidence="2" id="KW-0131">Cell cycle</keyword>
<feature type="domain" description="Cyclin-like" evidence="4">
    <location>
        <begin position="78"/>
        <end position="177"/>
    </location>
</feature>
<organism evidence="5 6">
    <name type="scientific">Dendrobium catenatum</name>
    <dbReference type="NCBI Taxonomy" id="906689"/>
    <lineage>
        <taxon>Eukaryota</taxon>
        <taxon>Viridiplantae</taxon>
        <taxon>Streptophyta</taxon>
        <taxon>Embryophyta</taxon>
        <taxon>Tracheophyta</taxon>
        <taxon>Spermatophyta</taxon>
        <taxon>Magnoliopsida</taxon>
        <taxon>Liliopsida</taxon>
        <taxon>Asparagales</taxon>
        <taxon>Orchidaceae</taxon>
        <taxon>Epidendroideae</taxon>
        <taxon>Malaxideae</taxon>
        <taxon>Dendrobiinae</taxon>
        <taxon>Dendrobium</taxon>
    </lineage>
</organism>
<dbReference type="InterPro" id="IPR006671">
    <property type="entry name" value="Cyclin_N"/>
</dbReference>
<dbReference type="AlphaFoldDB" id="A0A2I0XFH5"/>
<gene>
    <name evidence="5" type="primary">CYCD3-3</name>
    <name evidence="5" type="ORF">MA16_Dca014309</name>
</gene>
<reference evidence="5 6" key="2">
    <citation type="journal article" date="2017" name="Nature">
        <title>The Apostasia genome and the evolution of orchids.</title>
        <authorList>
            <person name="Zhang G.Q."/>
            <person name="Liu K.W."/>
            <person name="Li Z."/>
            <person name="Lohaus R."/>
            <person name="Hsiao Y.Y."/>
            <person name="Niu S.C."/>
            <person name="Wang J.Y."/>
            <person name="Lin Y.C."/>
            <person name="Xu Q."/>
            <person name="Chen L.J."/>
            <person name="Yoshida K."/>
            <person name="Fujiwara S."/>
            <person name="Wang Z.W."/>
            <person name="Zhang Y.Q."/>
            <person name="Mitsuda N."/>
            <person name="Wang M."/>
            <person name="Liu G.H."/>
            <person name="Pecoraro L."/>
            <person name="Huang H.X."/>
            <person name="Xiao X.J."/>
            <person name="Lin M."/>
            <person name="Wu X.Y."/>
            <person name="Wu W.L."/>
            <person name="Chen Y.Y."/>
            <person name="Chang S.B."/>
            <person name="Sakamoto S."/>
            <person name="Ohme-Takagi M."/>
            <person name="Yagi M."/>
            <person name="Zeng S.J."/>
            <person name="Shen C.Y."/>
            <person name="Yeh C.M."/>
            <person name="Luo Y.B."/>
            <person name="Tsai W.C."/>
            <person name="Van de Peer Y."/>
            <person name="Liu Z.J."/>
        </authorList>
    </citation>
    <scope>NUCLEOTIDE SEQUENCE [LARGE SCALE GENOMIC DNA]</scope>
    <source>
        <tissue evidence="5">The whole plant</tissue>
    </source>
</reference>
<name>A0A2I0XFH5_9ASPA</name>
<accession>A0A2I0XFH5</accession>
<evidence type="ECO:0000313" key="5">
    <source>
        <dbReference type="EMBL" id="PKU86667.1"/>
    </source>
</evidence>
<dbReference type="SUPFAM" id="SSF47954">
    <property type="entry name" value="Cyclin-like"/>
    <property type="match status" value="1"/>
</dbReference>
<dbReference type="OrthoDB" id="5590282at2759"/>
<dbReference type="SMART" id="SM00385">
    <property type="entry name" value="CYCLIN"/>
    <property type="match status" value="1"/>
</dbReference>
<dbReference type="Gene3D" id="1.10.472.10">
    <property type="entry name" value="Cyclin-like"/>
    <property type="match status" value="2"/>
</dbReference>
<dbReference type="InterPro" id="IPR039361">
    <property type="entry name" value="Cyclin"/>
</dbReference>
<protein>
    <submittedName>
        <fullName evidence="5">Cyclin-D3-3</fullName>
    </submittedName>
</protein>
<keyword evidence="6" id="KW-1185">Reference proteome</keyword>